<keyword evidence="1" id="KW-1133">Transmembrane helix</keyword>
<feature type="transmembrane region" description="Helical" evidence="1">
    <location>
        <begin position="21"/>
        <end position="38"/>
    </location>
</feature>
<dbReference type="OMA" id="DGIYCKT"/>
<organism evidence="2 3">
    <name type="scientific">Cercocebus atys</name>
    <name type="common">Sooty mangabey</name>
    <name type="synonym">Cercocebus torquatus atys</name>
    <dbReference type="NCBI Taxonomy" id="9531"/>
    <lineage>
        <taxon>Eukaryota</taxon>
        <taxon>Metazoa</taxon>
        <taxon>Chordata</taxon>
        <taxon>Craniata</taxon>
        <taxon>Vertebrata</taxon>
        <taxon>Euteleostomi</taxon>
        <taxon>Mammalia</taxon>
        <taxon>Eutheria</taxon>
        <taxon>Euarchontoglires</taxon>
        <taxon>Primates</taxon>
        <taxon>Haplorrhini</taxon>
        <taxon>Catarrhini</taxon>
        <taxon>Cercopithecidae</taxon>
        <taxon>Cercopithecinae</taxon>
        <taxon>Cercocebus</taxon>
    </lineage>
</organism>
<proteinExistence type="predicted"/>
<dbReference type="Ensembl" id="ENSCATT00000006525.1">
    <property type="protein sequence ID" value="ENSCATP00000001236.1"/>
    <property type="gene ID" value="ENSCATG00000006010.1"/>
</dbReference>
<evidence type="ECO:0000313" key="3">
    <source>
        <dbReference type="Proteomes" id="UP000233060"/>
    </source>
</evidence>
<reference evidence="2" key="1">
    <citation type="submission" date="2025-08" db="UniProtKB">
        <authorList>
            <consortium name="Ensembl"/>
        </authorList>
    </citation>
    <scope>IDENTIFICATION</scope>
</reference>
<reference evidence="2" key="2">
    <citation type="submission" date="2025-09" db="UniProtKB">
        <authorList>
            <consortium name="Ensembl"/>
        </authorList>
    </citation>
    <scope>IDENTIFICATION</scope>
</reference>
<keyword evidence="1" id="KW-0472">Membrane</keyword>
<dbReference type="Bgee" id="ENSCATG00000006010">
    <property type="expression patterns" value="Expressed in pituitary gland and 12 other cell types or tissues"/>
</dbReference>
<evidence type="ECO:0000256" key="1">
    <source>
        <dbReference type="SAM" id="Phobius"/>
    </source>
</evidence>
<keyword evidence="3" id="KW-1185">Reference proteome</keyword>
<dbReference type="Proteomes" id="UP000233060">
    <property type="component" value="Unassembled WGS sequence"/>
</dbReference>
<protein>
    <submittedName>
        <fullName evidence="2">Uncharacterized protein</fullName>
    </submittedName>
</protein>
<evidence type="ECO:0000313" key="2">
    <source>
        <dbReference type="Ensembl" id="ENSCATP00000001236.1"/>
    </source>
</evidence>
<dbReference type="AlphaFoldDB" id="A0A2K5KKK6"/>
<dbReference type="GeneTree" id="ENSGT00950000185476"/>
<keyword evidence="1" id="KW-0812">Transmembrane</keyword>
<accession>A0A2K5KKK6</accession>
<name>A0A2K5KKK6_CERAT</name>
<sequence>MDGIYCKTSLPCQMCKSFQSCFQIHFCVCVFILFYFIFLNSGYLDVFGCVFGCRTPMSGFLRK</sequence>